<dbReference type="AlphaFoldDB" id="A0A5B1CKJ8"/>
<protein>
    <submittedName>
        <fullName evidence="1">Uncharacterized protein</fullName>
    </submittedName>
</protein>
<dbReference type="Proteomes" id="UP000322699">
    <property type="component" value="Unassembled WGS sequence"/>
</dbReference>
<proteinExistence type="predicted"/>
<keyword evidence="2" id="KW-1185">Reference proteome</keyword>
<evidence type="ECO:0000313" key="1">
    <source>
        <dbReference type="EMBL" id="KAA1260852.1"/>
    </source>
</evidence>
<reference evidence="1 2" key="1">
    <citation type="submission" date="2019-08" db="EMBL/GenBank/DDBJ databases">
        <title>Deep-cultivation of Planctomycetes and their phenomic and genomic characterization uncovers novel biology.</title>
        <authorList>
            <person name="Wiegand S."/>
            <person name="Jogler M."/>
            <person name="Boedeker C."/>
            <person name="Pinto D."/>
            <person name="Vollmers J."/>
            <person name="Rivas-Marin E."/>
            <person name="Kohn T."/>
            <person name="Peeters S.H."/>
            <person name="Heuer A."/>
            <person name="Rast P."/>
            <person name="Oberbeckmann S."/>
            <person name="Bunk B."/>
            <person name="Jeske O."/>
            <person name="Meyerdierks A."/>
            <person name="Storesund J.E."/>
            <person name="Kallscheuer N."/>
            <person name="Luecker S."/>
            <person name="Lage O.M."/>
            <person name="Pohl T."/>
            <person name="Merkel B.J."/>
            <person name="Hornburger P."/>
            <person name="Mueller R.-W."/>
            <person name="Bruemmer F."/>
            <person name="Labrenz M."/>
            <person name="Spormann A.M."/>
            <person name="Op Den Camp H."/>
            <person name="Overmann J."/>
            <person name="Amann R."/>
            <person name="Jetten M.S.M."/>
            <person name="Mascher T."/>
            <person name="Medema M.H."/>
            <person name="Devos D.P."/>
            <person name="Kaster A.-K."/>
            <person name="Ovreas L."/>
            <person name="Rohde M."/>
            <person name="Galperin M.Y."/>
            <person name="Jogler C."/>
        </authorList>
    </citation>
    <scope>NUCLEOTIDE SEQUENCE [LARGE SCALE GENOMIC DNA]</scope>
    <source>
        <strain evidence="1 2">LF1</strain>
    </source>
</reference>
<evidence type="ECO:0000313" key="2">
    <source>
        <dbReference type="Proteomes" id="UP000322699"/>
    </source>
</evidence>
<accession>A0A5B1CKJ8</accession>
<comment type="caution">
    <text evidence="1">The sequence shown here is derived from an EMBL/GenBank/DDBJ whole genome shotgun (WGS) entry which is preliminary data.</text>
</comment>
<name>A0A5B1CKJ8_9BACT</name>
<sequence length="57" mass="6228">MPTRLNNLETLHGVTCRNSLYSLPPTKRLPIGASAPWGVFLERGVHCDRSSLAHLSG</sequence>
<dbReference type="EMBL" id="VRLW01000001">
    <property type="protein sequence ID" value="KAA1260852.1"/>
    <property type="molecule type" value="Genomic_DNA"/>
</dbReference>
<organism evidence="1 2">
    <name type="scientific">Rubripirellula obstinata</name>
    <dbReference type="NCBI Taxonomy" id="406547"/>
    <lineage>
        <taxon>Bacteria</taxon>
        <taxon>Pseudomonadati</taxon>
        <taxon>Planctomycetota</taxon>
        <taxon>Planctomycetia</taxon>
        <taxon>Pirellulales</taxon>
        <taxon>Pirellulaceae</taxon>
        <taxon>Rubripirellula</taxon>
    </lineage>
</organism>
<gene>
    <name evidence="1" type="ORF">LF1_33940</name>
</gene>